<dbReference type="AlphaFoldDB" id="A0AAN7YFY6"/>
<dbReference type="Gene3D" id="1.10.630.10">
    <property type="entry name" value="Cytochrome P450"/>
    <property type="match status" value="1"/>
</dbReference>
<dbReference type="GO" id="GO:0020037">
    <property type="term" value="F:heme binding"/>
    <property type="evidence" value="ECO:0007669"/>
    <property type="project" value="InterPro"/>
</dbReference>
<evidence type="ECO:0000313" key="7">
    <source>
        <dbReference type="Proteomes" id="UP001310890"/>
    </source>
</evidence>
<dbReference type="EMBL" id="JAVRRL010000036">
    <property type="protein sequence ID" value="KAK5111778.1"/>
    <property type="molecule type" value="Genomic_DNA"/>
</dbReference>
<dbReference type="PANTHER" id="PTHR24305">
    <property type="entry name" value="CYTOCHROME P450"/>
    <property type="match status" value="1"/>
</dbReference>
<evidence type="ECO:0000256" key="2">
    <source>
        <dbReference type="ARBA" id="ARBA00010617"/>
    </source>
</evidence>
<dbReference type="SUPFAM" id="SSF48264">
    <property type="entry name" value="Cytochrome P450"/>
    <property type="match status" value="1"/>
</dbReference>
<dbReference type="CDD" id="cd11069">
    <property type="entry name" value="CYP_FUM15-like"/>
    <property type="match status" value="1"/>
</dbReference>
<keyword evidence="4 5" id="KW-0408">Iron</keyword>
<accession>A0AAN7YFY6</accession>
<evidence type="ECO:0008006" key="8">
    <source>
        <dbReference type="Google" id="ProtNLM"/>
    </source>
</evidence>
<evidence type="ECO:0000256" key="5">
    <source>
        <dbReference type="PIRSR" id="PIRSR602403-1"/>
    </source>
</evidence>
<dbReference type="PRINTS" id="PR00465">
    <property type="entry name" value="EP450IV"/>
</dbReference>
<evidence type="ECO:0000313" key="6">
    <source>
        <dbReference type="EMBL" id="KAK5111778.1"/>
    </source>
</evidence>
<comment type="cofactor">
    <cofactor evidence="1 5">
        <name>heme</name>
        <dbReference type="ChEBI" id="CHEBI:30413"/>
    </cofactor>
</comment>
<dbReference type="InterPro" id="IPR002403">
    <property type="entry name" value="Cyt_P450_E_grp-IV"/>
</dbReference>
<comment type="similarity">
    <text evidence="2">Belongs to the cytochrome P450 family.</text>
</comment>
<dbReference type="GO" id="GO:0004497">
    <property type="term" value="F:monooxygenase activity"/>
    <property type="evidence" value="ECO:0007669"/>
    <property type="project" value="InterPro"/>
</dbReference>
<protein>
    <recommendedName>
        <fullName evidence="8">Cytochrome P450</fullName>
    </recommendedName>
</protein>
<evidence type="ECO:0000256" key="3">
    <source>
        <dbReference type="ARBA" id="ARBA00022723"/>
    </source>
</evidence>
<dbReference type="InterPro" id="IPR050121">
    <property type="entry name" value="Cytochrome_P450_monoxygenase"/>
</dbReference>
<gene>
    <name evidence="6" type="ORF">LTR62_004698</name>
</gene>
<dbReference type="Proteomes" id="UP001310890">
    <property type="component" value="Unassembled WGS sequence"/>
</dbReference>
<dbReference type="InterPro" id="IPR036396">
    <property type="entry name" value="Cyt_P450_sf"/>
</dbReference>
<dbReference type="GO" id="GO:0005506">
    <property type="term" value="F:iron ion binding"/>
    <property type="evidence" value="ECO:0007669"/>
    <property type="project" value="InterPro"/>
</dbReference>
<dbReference type="Pfam" id="PF00067">
    <property type="entry name" value="p450"/>
    <property type="match status" value="1"/>
</dbReference>
<proteinExistence type="inferred from homology"/>
<comment type="caution">
    <text evidence="6">The sequence shown here is derived from an EMBL/GenBank/DDBJ whole genome shotgun (WGS) entry which is preliminary data.</text>
</comment>
<dbReference type="InterPro" id="IPR001128">
    <property type="entry name" value="Cyt_P450"/>
</dbReference>
<organism evidence="6 7">
    <name type="scientific">Meristemomyces frigidus</name>
    <dbReference type="NCBI Taxonomy" id="1508187"/>
    <lineage>
        <taxon>Eukaryota</taxon>
        <taxon>Fungi</taxon>
        <taxon>Dikarya</taxon>
        <taxon>Ascomycota</taxon>
        <taxon>Pezizomycotina</taxon>
        <taxon>Dothideomycetes</taxon>
        <taxon>Dothideomycetidae</taxon>
        <taxon>Mycosphaerellales</taxon>
        <taxon>Teratosphaeriaceae</taxon>
        <taxon>Meristemomyces</taxon>
    </lineage>
</organism>
<dbReference type="PRINTS" id="PR00385">
    <property type="entry name" value="P450"/>
</dbReference>
<dbReference type="PANTHER" id="PTHR24305:SF166">
    <property type="entry name" value="CYTOCHROME P450 12A4, MITOCHONDRIAL-RELATED"/>
    <property type="match status" value="1"/>
</dbReference>
<evidence type="ECO:0000256" key="1">
    <source>
        <dbReference type="ARBA" id="ARBA00001971"/>
    </source>
</evidence>
<sequence length="408" mass="45153">MEVLNAHAYDWSKPPLGRKFLSKILGNGLVTIEGSEHKQQRKLVMPVFSGKIVRDLVPLFWSKSMALVAAVDRQRQLSPDSVVEISDVASRATLDIIGVACLGKDFSTLEHEDHELAQVYKSVTDPKEGVFTFLGLLGSTLAPWLVRWQPFPSIRRFDKATTNLHNVCARLLAEKSEVVKEETTDKDIMATLIRTAAFSDDSLKGHLLTFLAAGHETSATALTWALYMLSKHSDKQSKLRVACQDLKSHAGEMDAQTIDSIPYLDAVCNEVLRLFPPVTATSRVAVRDTQIGDTFVPKGTICVVVPWAIQRSADYWGPDAEVFLPSRWLGDNGKTGGAKDSTAFLTFLHGPRSCIGQNFARLEFKCLLAALVMNFELELRNAEEPVIATGTITIKPRNGLELIVRRYS</sequence>
<reference evidence="6" key="1">
    <citation type="submission" date="2023-08" db="EMBL/GenBank/DDBJ databases">
        <title>Black Yeasts Isolated from many extreme environments.</title>
        <authorList>
            <person name="Coleine C."/>
            <person name="Stajich J.E."/>
            <person name="Selbmann L."/>
        </authorList>
    </citation>
    <scope>NUCLEOTIDE SEQUENCE</scope>
    <source>
        <strain evidence="6">CCFEE 5401</strain>
    </source>
</reference>
<keyword evidence="3 5" id="KW-0479">Metal-binding</keyword>
<name>A0AAN7YFY6_9PEZI</name>
<keyword evidence="5" id="KW-0349">Heme</keyword>
<feature type="binding site" description="axial binding residue" evidence="5">
    <location>
        <position position="354"/>
    </location>
    <ligand>
        <name>heme</name>
        <dbReference type="ChEBI" id="CHEBI:30413"/>
    </ligand>
    <ligandPart>
        <name>Fe</name>
        <dbReference type="ChEBI" id="CHEBI:18248"/>
    </ligandPart>
</feature>
<evidence type="ECO:0000256" key="4">
    <source>
        <dbReference type="ARBA" id="ARBA00023004"/>
    </source>
</evidence>
<dbReference type="GO" id="GO:0016705">
    <property type="term" value="F:oxidoreductase activity, acting on paired donors, with incorporation or reduction of molecular oxygen"/>
    <property type="evidence" value="ECO:0007669"/>
    <property type="project" value="InterPro"/>
</dbReference>